<dbReference type="AlphaFoldDB" id="A0A1Y1IXZ9"/>
<keyword evidence="3" id="KW-1185">Reference proteome</keyword>
<gene>
    <name evidence="2" type="ORF">KFL_017550010</name>
</gene>
<dbReference type="OMA" id="EAWRVIS"/>
<feature type="region of interest" description="Disordered" evidence="1">
    <location>
        <begin position="399"/>
        <end position="433"/>
    </location>
</feature>
<accession>A0A1Y1IXZ9</accession>
<sequence>GVAAAGAVFAYFDEVYEVRGAETRRVGPVQKTRAALVPHVVEVDEAGRRALPPGWRYTEGGNRVFHAGALSFDGRHWRGEEEWEIQDRAEAHMALELQREWPQWGDTLRLMGQLQRQRPPPPPDQDETLPAVQAGRLGEEEPGSDGEYEPPLGEPWGDLPGAYMVGLPEANERRRPLREQLRKMERDWGQQWAGIGPERLPVLTQFGSRQITVLSLFAGIGAELEGLLRAGESISKFLYVQIDPVARKVMEHRGLSRANHQAKGLEDPRSALILEAWRVISHIAKRQQVPPGFIFEMVDAADHQSPAARWAFELMGRVSVLRRARTLGADRRGEKELQARYRDFQREWVNDKREAQDVLDTGRIVQVARANDVEVGRYHPMNVAGEPLRIFLTSEPAGGQLERQPAAGGGRGSQGCEKPKKSEGPGGPRAEIGEFLPTEGAGAEEEAVEIEGLRSLAHGGQEIGPEWPEAVPAAAVGPNPKEKGFREIFAWSIYDLSDTAIEGVEFEVEFTDDKPIFAPRRPFSQYEHELLKAYCEEREAAKLITRLKLPSGVKEPNCAPTVMPRKKDA</sequence>
<evidence type="ECO:0000313" key="2">
    <source>
        <dbReference type="EMBL" id="GAQ93647.1"/>
    </source>
</evidence>
<proteinExistence type="predicted"/>
<evidence type="ECO:0000313" key="3">
    <source>
        <dbReference type="Proteomes" id="UP000054558"/>
    </source>
</evidence>
<name>A0A1Y1IXZ9_KLENI</name>
<organism evidence="2 3">
    <name type="scientific">Klebsormidium nitens</name>
    <name type="common">Green alga</name>
    <name type="synonym">Ulothrix nitens</name>
    <dbReference type="NCBI Taxonomy" id="105231"/>
    <lineage>
        <taxon>Eukaryota</taxon>
        <taxon>Viridiplantae</taxon>
        <taxon>Streptophyta</taxon>
        <taxon>Klebsormidiophyceae</taxon>
        <taxon>Klebsormidiales</taxon>
        <taxon>Klebsormidiaceae</taxon>
        <taxon>Klebsormidium</taxon>
    </lineage>
</organism>
<feature type="non-terminal residue" evidence="2">
    <location>
        <position position="1"/>
    </location>
</feature>
<evidence type="ECO:0000256" key="1">
    <source>
        <dbReference type="SAM" id="MobiDB-lite"/>
    </source>
</evidence>
<dbReference type="EMBL" id="DF238704">
    <property type="protein sequence ID" value="GAQ93647.1"/>
    <property type="molecule type" value="Genomic_DNA"/>
</dbReference>
<feature type="non-terminal residue" evidence="2">
    <location>
        <position position="569"/>
    </location>
</feature>
<dbReference type="Proteomes" id="UP000054558">
    <property type="component" value="Unassembled WGS sequence"/>
</dbReference>
<reference evidence="2 3" key="1">
    <citation type="journal article" date="2014" name="Nat. Commun.">
        <title>Klebsormidium flaccidum genome reveals primary factors for plant terrestrial adaptation.</title>
        <authorList>
            <person name="Hori K."/>
            <person name="Maruyama F."/>
            <person name="Fujisawa T."/>
            <person name="Togashi T."/>
            <person name="Yamamoto N."/>
            <person name="Seo M."/>
            <person name="Sato S."/>
            <person name="Yamada T."/>
            <person name="Mori H."/>
            <person name="Tajima N."/>
            <person name="Moriyama T."/>
            <person name="Ikeuchi M."/>
            <person name="Watanabe M."/>
            <person name="Wada H."/>
            <person name="Kobayashi K."/>
            <person name="Saito M."/>
            <person name="Masuda T."/>
            <person name="Sasaki-Sekimoto Y."/>
            <person name="Mashiguchi K."/>
            <person name="Awai K."/>
            <person name="Shimojima M."/>
            <person name="Masuda S."/>
            <person name="Iwai M."/>
            <person name="Nobusawa T."/>
            <person name="Narise T."/>
            <person name="Kondo S."/>
            <person name="Saito H."/>
            <person name="Sato R."/>
            <person name="Murakawa M."/>
            <person name="Ihara Y."/>
            <person name="Oshima-Yamada Y."/>
            <person name="Ohtaka K."/>
            <person name="Satoh M."/>
            <person name="Sonobe K."/>
            <person name="Ishii M."/>
            <person name="Ohtani R."/>
            <person name="Kanamori-Sato M."/>
            <person name="Honoki R."/>
            <person name="Miyazaki D."/>
            <person name="Mochizuki H."/>
            <person name="Umetsu J."/>
            <person name="Higashi K."/>
            <person name="Shibata D."/>
            <person name="Kamiya Y."/>
            <person name="Sato N."/>
            <person name="Nakamura Y."/>
            <person name="Tabata S."/>
            <person name="Ida S."/>
            <person name="Kurokawa K."/>
            <person name="Ohta H."/>
        </authorList>
    </citation>
    <scope>NUCLEOTIDE SEQUENCE [LARGE SCALE GENOMIC DNA]</scope>
    <source>
        <strain evidence="2 3">NIES-2285</strain>
    </source>
</reference>
<dbReference type="SUPFAM" id="SSF53335">
    <property type="entry name" value="S-adenosyl-L-methionine-dependent methyltransferases"/>
    <property type="match status" value="1"/>
</dbReference>
<protein>
    <submittedName>
        <fullName evidence="2">Uncharacterized protein</fullName>
    </submittedName>
</protein>
<dbReference type="InterPro" id="IPR029063">
    <property type="entry name" value="SAM-dependent_MTases_sf"/>
</dbReference>